<reference evidence="2" key="1">
    <citation type="submission" date="2017-02" db="EMBL/GenBank/DDBJ databases">
        <authorList>
            <person name="Regsiter A."/>
            <person name="William W."/>
        </authorList>
    </citation>
    <scope>NUCLEOTIDE SEQUENCE</scope>
    <source>
        <strain evidence="2">BdmA 4</strain>
    </source>
</reference>
<sequence length="294" mass="33210">MVLHHSGDYADGYELLVLRDSEKANMMMDFASLSLKEGAIWRSNSKDERALLLAEGSVEIMVGEKVEWIGAGEGRTPDRSPVSVESLAEKGTRIRASRVSLLEENPAVLHLPAGTDVAVKALSERALLYITATVNGTRFAPRLYLPYECQVEYRNEGTMQGTGTRIVRTVFNKNNAPWSNLVLGEDINLPGRWSSYPSHHHPQPEIYHYRFFPSQGFGMTALGTEAYQLHDRDTLLITDNKDHPQVAAPGYTMWYLWVIRHIEGNPYISPEFNPDHVWVDQPGAKIWDMKRTGR</sequence>
<dbReference type="GO" id="GO:0008880">
    <property type="term" value="F:glucuronate isomerase activity"/>
    <property type="evidence" value="ECO:0007669"/>
    <property type="project" value="InterPro"/>
</dbReference>
<keyword evidence="1" id="KW-0413">Isomerase</keyword>
<dbReference type="PIRSF" id="PIRSF036628">
    <property type="entry name" value="IolB"/>
    <property type="match status" value="1"/>
</dbReference>
<dbReference type="Pfam" id="PF04962">
    <property type="entry name" value="KduI"/>
    <property type="match status" value="1"/>
</dbReference>
<evidence type="ECO:0000256" key="1">
    <source>
        <dbReference type="ARBA" id="ARBA00023235"/>
    </source>
</evidence>
<dbReference type="AlphaFoldDB" id="A0A3P3XRR5"/>
<dbReference type="InterPro" id="IPR014710">
    <property type="entry name" value="RmlC-like_jellyroll"/>
</dbReference>
<dbReference type="PANTHER" id="PTHR39193">
    <property type="entry name" value="5-DEOXY-GLUCURONATE ISOMERASE"/>
    <property type="match status" value="1"/>
</dbReference>
<organism evidence="2">
    <name type="scientific">uncultured spirochete</name>
    <dbReference type="NCBI Taxonomy" id="156406"/>
    <lineage>
        <taxon>Bacteria</taxon>
        <taxon>Pseudomonadati</taxon>
        <taxon>Spirochaetota</taxon>
        <taxon>Spirochaetia</taxon>
        <taxon>Spirochaetales</taxon>
        <taxon>environmental samples</taxon>
    </lineage>
</organism>
<dbReference type="InterPro" id="IPR024203">
    <property type="entry name" value="Deoxy-glucuronate_isom_IolB"/>
</dbReference>
<dbReference type="Gene3D" id="2.60.120.10">
    <property type="entry name" value="Jelly Rolls"/>
    <property type="match status" value="2"/>
</dbReference>
<proteinExistence type="predicted"/>
<dbReference type="InterPro" id="IPR021120">
    <property type="entry name" value="KduI/IolB_isomerase"/>
</dbReference>
<dbReference type="PANTHER" id="PTHR39193:SF1">
    <property type="entry name" value="5-DEOXY-GLUCURONATE ISOMERASE"/>
    <property type="match status" value="1"/>
</dbReference>
<dbReference type="EMBL" id="FWDO01000005">
    <property type="protein sequence ID" value="SLM18543.1"/>
    <property type="molecule type" value="Genomic_DNA"/>
</dbReference>
<evidence type="ECO:0000313" key="2">
    <source>
        <dbReference type="EMBL" id="SLM18543.1"/>
    </source>
</evidence>
<dbReference type="GO" id="GO:0019310">
    <property type="term" value="P:inositol catabolic process"/>
    <property type="evidence" value="ECO:0007669"/>
    <property type="project" value="InterPro"/>
</dbReference>
<dbReference type="InterPro" id="IPR011051">
    <property type="entry name" value="RmlC_Cupin_sf"/>
</dbReference>
<dbReference type="SUPFAM" id="SSF51182">
    <property type="entry name" value="RmlC-like cupins"/>
    <property type="match status" value="1"/>
</dbReference>
<gene>
    <name evidence="2" type="ORF">SPIRO4BDMA_50058</name>
</gene>
<protein>
    <submittedName>
        <fullName evidence="2">Myo-inositol catabolism IolB domain protein</fullName>
    </submittedName>
</protein>
<accession>A0A3P3XRR5</accession>
<name>A0A3P3XRR5_9SPIR</name>